<evidence type="ECO:0000313" key="5">
    <source>
        <dbReference type="WBParaSite" id="Csp11.Scaffold17.g79.t1"/>
    </source>
</evidence>
<dbReference type="PANTHER" id="PTHR22956:SF14">
    <property type="entry name" value="BRCT DOMAIN-CONTAINING PROTEIN"/>
    <property type="match status" value="1"/>
</dbReference>
<dbReference type="PANTHER" id="PTHR22956">
    <property type="entry name" value="ANKYRIN REPEAT-CONTAINING PROTEIN F37A4.4-RELATED-RELATED"/>
    <property type="match status" value="1"/>
</dbReference>
<dbReference type="eggNOG" id="KOG4177">
    <property type="taxonomic scope" value="Eukaryota"/>
</dbReference>
<name>A0A1I7SXM7_9PELO</name>
<feature type="transmembrane region" description="Helical" evidence="2">
    <location>
        <begin position="164"/>
        <end position="191"/>
    </location>
</feature>
<evidence type="ECO:0000259" key="3">
    <source>
        <dbReference type="PROSITE" id="PS50172"/>
    </source>
</evidence>
<evidence type="ECO:0000256" key="1">
    <source>
        <dbReference type="PROSITE-ProRule" id="PRU00023"/>
    </source>
</evidence>
<dbReference type="PROSITE" id="PS50088">
    <property type="entry name" value="ANK_REPEAT"/>
    <property type="match status" value="1"/>
</dbReference>
<keyword evidence="2" id="KW-0812">Transmembrane</keyword>
<feature type="domain" description="BRCT" evidence="3">
    <location>
        <begin position="361"/>
        <end position="423"/>
    </location>
</feature>
<keyword evidence="4" id="KW-1185">Reference proteome</keyword>
<accession>A0A1I7SXM7</accession>
<keyword evidence="1" id="KW-0040">ANK repeat</keyword>
<dbReference type="SMART" id="SM00292">
    <property type="entry name" value="BRCT"/>
    <property type="match status" value="1"/>
</dbReference>
<keyword evidence="2" id="KW-1133">Transmembrane helix</keyword>
<dbReference type="Gene3D" id="1.25.40.20">
    <property type="entry name" value="Ankyrin repeat-containing domain"/>
    <property type="match status" value="1"/>
</dbReference>
<dbReference type="Gene3D" id="3.40.50.10190">
    <property type="entry name" value="BRCT domain"/>
    <property type="match status" value="1"/>
</dbReference>
<evidence type="ECO:0000313" key="4">
    <source>
        <dbReference type="Proteomes" id="UP000095282"/>
    </source>
</evidence>
<dbReference type="WBParaSite" id="Csp11.Scaffold17.g79.t1">
    <property type="protein sequence ID" value="Csp11.Scaffold17.g79.t1"/>
    <property type="gene ID" value="Csp11.Scaffold17.g79"/>
</dbReference>
<protein>
    <submittedName>
        <fullName evidence="5">BRCT domain-containing protein</fullName>
    </submittedName>
</protein>
<dbReference type="STRING" id="1561998.A0A1I7SXM7"/>
<dbReference type="InterPro" id="IPR036770">
    <property type="entry name" value="Ankyrin_rpt-contain_sf"/>
</dbReference>
<dbReference type="PROSITE" id="PS50172">
    <property type="entry name" value="BRCT"/>
    <property type="match status" value="1"/>
</dbReference>
<dbReference type="Pfam" id="PF12796">
    <property type="entry name" value="Ank_2"/>
    <property type="match status" value="1"/>
</dbReference>
<dbReference type="InterPro" id="IPR001357">
    <property type="entry name" value="BRCT_dom"/>
</dbReference>
<evidence type="ECO:0000256" key="2">
    <source>
        <dbReference type="SAM" id="Phobius"/>
    </source>
</evidence>
<dbReference type="InterPro" id="IPR036420">
    <property type="entry name" value="BRCT_dom_sf"/>
</dbReference>
<dbReference type="SUPFAM" id="SSF48403">
    <property type="entry name" value="Ankyrin repeat"/>
    <property type="match status" value="1"/>
</dbReference>
<dbReference type="SUPFAM" id="SSF52113">
    <property type="entry name" value="BRCT domain"/>
    <property type="match status" value="1"/>
</dbReference>
<feature type="repeat" description="ANK" evidence="1">
    <location>
        <begin position="260"/>
        <end position="292"/>
    </location>
</feature>
<dbReference type="Proteomes" id="UP000095282">
    <property type="component" value="Unplaced"/>
</dbReference>
<organism evidence="4 5">
    <name type="scientific">Caenorhabditis tropicalis</name>
    <dbReference type="NCBI Taxonomy" id="1561998"/>
    <lineage>
        <taxon>Eukaryota</taxon>
        <taxon>Metazoa</taxon>
        <taxon>Ecdysozoa</taxon>
        <taxon>Nematoda</taxon>
        <taxon>Chromadorea</taxon>
        <taxon>Rhabditida</taxon>
        <taxon>Rhabditina</taxon>
        <taxon>Rhabditomorpha</taxon>
        <taxon>Rhabditoidea</taxon>
        <taxon>Rhabditidae</taxon>
        <taxon>Peloderinae</taxon>
        <taxon>Caenorhabditis</taxon>
    </lineage>
</organism>
<dbReference type="InterPro" id="IPR053345">
    <property type="entry name" value="Ankyrin_repeat-containing"/>
</dbReference>
<dbReference type="SMART" id="SM00248">
    <property type="entry name" value="ANK"/>
    <property type="match status" value="1"/>
</dbReference>
<dbReference type="AlphaFoldDB" id="A0A1I7SXM7"/>
<reference evidence="5" key="1">
    <citation type="submission" date="2016-11" db="UniProtKB">
        <authorList>
            <consortium name="WormBaseParasite"/>
        </authorList>
    </citation>
    <scope>IDENTIFICATION</scope>
</reference>
<dbReference type="PROSITE" id="PS50297">
    <property type="entry name" value="ANK_REP_REGION"/>
    <property type="match status" value="1"/>
</dbReference>
<sequence length="561" mass="65315">MGSNTKFLENLERAQQLRNSLTNVSEFSEDVKQMIQEHGLTDWLSPLNLIKSMFVEIDNVNKVARNVQGEDIVKMASVFEEAAAVPELIGSRESLYKLYNELNKSNLEDIEEFKSYFEVAWKADLDFTKHRAHLKNSRVVVMSLKKYFDDIFGTSRREIEYINALSWIEIVLICIGTIIVMTIVALSIYGLTESGRTKYLMLWLYYFGKEEDYEERWRYSLFMDTVKDKNVVLDAVREVNTKNLLKALKNGAYINVYNKYGNTALHVATKLGYVEIVEMLIKHGADRFLLNAQNKTPEQQLLKIQDLGNELERVQSVYRKHRKRNYRMSVPQKFPVSSFHLWLENDTDIELSNRFMNRFPSMVSDQSENVTHLVVKTDENGVLITDKVDLISWIFNGIIVLREQYMTDCLVDESLLSQDKKYLVENVKYKGVIYNSVLQWTEAMAKGTMPYLFGAYVAIVMEKYDNAATITAIVDAHGGIMMDEFPQKKFFNKHSHPYLHSNLGPLFLIHDGTIDLKVYKDDPDRMYTLFTEQQFISFMLKRDIHRDTRENPIPVLKGKRK</sequence>
<proteinExistence type="predicted"/>
<dbReference type="InterPro" id="IPR002110">
    <property type="entry name" value="Ankyrin_rpt"/>
</dbReference>
<keyword evidence="2" id="KW-0472">Membrane</keyword>
<dbReference type="Pfam" id="PF00533">
    <property type="entry name" value="BRCT"/>
    <property type="match status" value="1"/>
</dbReference>